<proteinExistence type="predicted"/>
<dbReference type="EMBL" id="JAWDJW010000021">
    <property type="protein sequence ID" value="KAK3082012.1"/>
    <property type="molecule type" value="Genomic_DNA"/>
</dbReference>
<sequence>MPDKYKAAAEPQPHSDILNLNRALDEANQLLVLHEDWLSDVEQRLRRSEHELTMAEEKISGHAEGMLPQDSLVSCADRSFISAVSDDASIYAPSSAALAPDLREYHHRVGDITIWKERLYNLQLHHRKNAILRDEIAGRGEQLVPPERAFREAFYTERESMIRQIHEAQRDARRLRTVCLDQGLGPEGDMPFELQDEAFDQSAGVRGILDRSTGASNEALLAPSGPLRFLSLDPTNVHKRIETWLTDLDEDAGPPFPERPQSSPPDLQPRLFQVSSGASAVLRSPSDPLAVSRHL</sequence>
<evidence type="ECO:0000313" key="2">
    <source>
        <dbReference type="Proteomes" id="UP001186974"/>
    </source>
</evidence>
<dbReference type="Proteomes" id="UP001186974">
    <property type="component" value="Unassembled WGS sequence"/>
</dbReference>
<protein>
    <submittedName>
        <fullName evidence="1">Uncharacterized protein</fullName>
    </submittedName>
</protein>
<organism evidence="1 2">
    <name type="scientific">Coniosporium uncinatum</name>
    <dbReference type="NCBI Taxonomy" id="93489"/>
    <lineage>
        <taxon>Eukaryota</taxon>
        <taxon>Fungi</taxon>
        <taxon>Dikarya</taxon>
        <taxon>Ascomycota</taxon>
        <taxon>Pezizomycotina</taxon>
        <taxon>Dothideomycetes</taxon>
        <taxon>Dothideomycetes incertae sedis</taxon>
        <taxon>Coniosporium</taxon>
    </lineage>
</organism>
<accession>A0ACC3DYR7</accession>
<gene>
    <name evidence="1" type="ORF">LTS18_008154</name>
</gene>
<name>A0ACC3DYR7_9PEZI</name>
<evidence type="ECO:0000313" key="1">
    <source>
        <dbReference type="EMBL" id="KAK3082012.1"/>
    </source>
</evidence>
<reference evidence="1" key="1">
    <citation type="submission" date="2024-09" db="EMBL/GenBank/DDBJ databases">
        <title>Black Yeasts Isolated from many extreme environments.</title>
        <authorList>
            <person name="Coleine C."/>
            <person name="Stajich J.E."/>
            <person name="Selbmann L."/>
        </authorList>
    </citation>
    <scope>NUCLEOTIDE SEQUENCE</scope>
    <source>
        <strain evidence="1">CCFEE 5737</strain>
    </source>
</reference>
<comment type="caution">
    <text evidence="1">The sequence shown here is derived from an EMBL/GenBank/DDBJ whole genome shotgun (WGS) entry which is preliminary data.</text>
</comment>
<keyword evidence="2" id="KW-1185">Reference proteome</keyword>